<evidence type="ECO:0000256" key="1">
    <source>
        <dbReference type="ARBA" id="ARBA00005189"/>
    </source>
</evidence>
<dbReference type="PANTHER" id="PTHR10434:SF40">
    <property type="entry name" value="1-ACYL-SN-GLYCEROL-3-PHOSPHATE ACYLTRANSFERASE"/>
    <property type="match status" value="1"/>
</dbReference>
<dbReference type="GO" id="GO:0016746">
    <property type="term" value="F:acyltransferase activity"/>
    <property type="evidence" value="ECO:0007669"/>
    <property type="project" value="UniProtKB-KW"/>
</dbReference>
<dbReference type="InterPro" id="IPR002123">
    <property type="entry name" value="Plipid/glycerol_acylTrfase"/>
</dbReference>
<evidence type="ECO:0000313" key="7">
    <source>
        <dbReference type="Proteomes" id="UP001595613"/>
    </source>
</evidence>
<keyword evidence="4" id="KW-0472">Membrane</keyword>
<evidence type="ECO:0000256" key="4">
    <source>
        <dbReference type="SAM" id="Phobius"/>
    </source>
</evidence>
<comment type="pathway">
    <text evidence="1">Lipid metabolism.</text>
</comment>
<comment type="caution">
    <text evidence="6">The sequence shown here is derived from an EMBL/GenBank/DDBJ whole genome shotgun (WGS) entry which is preliminary data.</text>
</comment>
<evidence type="ECO:0000256" key="3">
    <source>
        <dbReference type="ARBA" id="ARBA00023315"/>
    </source>
</evidence>
<name>A0ABV7WXN1_9HYPH</name>
<dbReference type="PANTHER" id="PTHR10434">
    <property type="entry name" value="1-ACYL-SN-GLYCEROL-3-PHOSPHATE ACYLTRANSFERASE"/>
    <property type="match status" value="1"/>
</dbReference>
<reference evidence="7" key="1">
    <citation type="journal article" date="2019" name="Int. J. Syst. Evol. Microbiol.">
        <title>The Global Catalogue of Microorganisms (GCM) 10K type strain sequencing project: providing services to taxonomists for standard genome sequencing and annotation.</title>
        <authorList>
            <consortium name="The Broad Institute Genomics Platform"/>
            <consortium name="The Broad Institute Genome Sequencing Center for Infectious Disease"/>
            <person name="Wu L."/>
            <person name="Ma J."/>
        </authorList>
    </citation>
    <scope>NUCLEOTIDE SEQUENCE [LARGE SCALE GENOMIC DNA]</scope>
    <source>
        <strain evidence="7">KCTC 42281</strain>
    </source>
</reference>
<accession>A0ABV7WXN1</accession>
<gene>
    <name evidence="6" type="ORF">ACFOOL_04575</name>
</gene>
<dbReference type="CDD" id="cd07989">
    <property type="entry name" value="LPLAT_AGPAT-like"/>
    <property type="match status" value="1"/>
</dbReference>
<dbReference type="EMBL" id="JBHRYD010000001">
    <property type="protein sequence ID" value="MFC3704025.1"/>
    <property type="molecule type" value="Genomic_DNA"/>
</dbReference>
<keyword evidence="4" id="KW-0812">Transmembrane</keyword>
<dbReference type="Pfam" id="PF01553">
    <property type="entry name" value="Acyltransferase"/>
    <property type="match status" value="1"/>
</dbReference>
<keyword evidence="3 6" id="KW-0012">Acyltransferase</keyword>
<organism evidence="6 7">
    <name type="scientific">Devosia honganensis</name>
    <dbReference type="NCBI Taxonomy" id="1610527"/>
    <lineage>
        <taxon>Bacteria</taxon>
        <taxon>Pseudomonadati</taxon>
        <taxon>Pseudomonadota</taxon>
        <taxon>Alphaproteobacteria</taxon>
        <taxon>Hyphomicrobiales</taxon>
        <taxon>Devosiaceae</taxon>
        <taxon>Devosia</taxon>
    </lineage>
</organism>
<dbReference type="SUPFAM" id="SSF69593">
    <property type="entry name" value="Glycerol-3-phosphate (1)-acyltransferase"/>
    <property type="match status" value="1"/>
</dbReference>
<keyword evidence="4" id="KW-1133">Transmembrane helix</keyword>
<protein>
    <submittedName>
        <fullName evidence="6">Lysophospholipid acyltransferase family protein</fullName>
    </submittedName>
</protein>
<keyword evidence="2" id="KW-0808">Transferase</keyword>
<evidence type="ECO:0000313" key="6">
    <source>
        <dbReference type="EMBL" id="MFC3704025.1"/>
    </source>
</evidence>
<sequence length="270" mass="29539">MSLKTLIQAIRTALFYVAFIGQTAVLAILAGTVGLVAGRTRFGWAIARYWCWSNVRLLRWLTGLNTHVEGAGNIPPGGCIIASKHQSDWDIFAIFPHIGRPAYIAKKELMRIPFFGWAARSLDCIEIDRQKGAEAIPAMIEQARDAIARGCRIVIYPEGTRKAPLSPPGYRQGIVRMYAELGVPVVPVALNSGLFWGRNSPVIWPGTASARFLPPIEPGLPPTIFLERLRSAIEADSTELALEAAATGLGRVPDAALQERLARARQTTHH</sequence>
<evidence type="ECO:0000256" key="2">
    <source>
        <dbReference type="ARBA" id="ARBA00022679"/>
    </source>
</evidence>
<keyword evidence="7" id="KW-1185">Reference proteome</keyword>
<evidence type="ECO:0000259" key="5">
    <source>
        <dbReference type="SMART" id="SM00563"/>
    </source>
</evidence>
<proteinExistence type="predicted"/>
<dbReference type="Proteomes" id="UP001595613">
    <property type="component" value="Unassembled WGS sequence"/>
</dbReference>
<feature type="transmembrane region" description="Helical" evidence="4">
    <location>
        <begin position="13"/>
        <end position="38"/>
    </location>
</feature>
<feature type="domain" description="Phospholipid/glycerol acyltransferase" evidence="5">
    <location>
        <begin position="79"/>
        <end position="193"/>
    </location>
</feature>
<dbReference type="RefSeq" id="WP_380095296.1">
    <property type="nucleotide sequence ID" value="NZ_JBHRYD010000001.1"/>
</dbReference>
<dbReference type="SMART" id="SM00563">
    <property type="entry name" value="PlsC"/>
    <property type="match status" value="1"/>
</dbReference>